<comment type="caution">
    <text evidence="2">The sequence shown here is derived from an EMBL/GenBank/DDBJ whole genome shotgun (WGS) entry which is preliminary data.</text>
</comment>
<accession>A0ABQ3PYI8</accession>
<feature type="region of interest" description="Disordered" evidence="1">
    <location>
        <begin position="1"/>
        <end position="63"/>
    </location>
</feature>
<sequence length="126" mass="13421">MPGPEVREAASEEPPPAGRPAPPAGGRDVTTTAAATHGAKCGQDSPQRQHRTARASPARPLGKQLNNAIARYGRVDLLRVGELGYVELVDLSRRSSPACCRLRSTPHVGTQHARQCERRPCPTAGQ</sequence>
<protein>
    <submittedName>
        <fullName evidence="2">Uncharacterized protein</fullName>
    </submittedName>
</protein>
<name>A0ABQ3PYI8_9ACTN</name>
<proteinExistence type="predicted"/>
<dbReference type="Proteomes" id="UP001052655">
    <property type="component" value="Unassembled WGS sequence"/>
</dbReference>
<organism evidence="2 3">
    <name type="scientific">Streptomyces daghestanicus</name>
    <dbReference type="NCBI Taxonomy" id="66885"/>
    <lineage>
        <taxon>Bacteria</taxon>
        <taxon>Bacillati</taxon>
        <taxon>Actinomycetota</taxon>
        <taxon>Actinomycetes</taxon>
        <taxon>Kitasatosporales</taxon>
        <taxon>Streptomycetaceae</taxon>
        <taxon>Streptomyces</taxon>
    </lineage>
</organism>
<keyword evidence="3" id="KW-1185">Reference proteome</keyword>
<dbReference type="EMBL" id="BNDX01000007">
    <property type="protein sequence ID" value="GHI30093.1"/>
    <property type="molecule type" value="Genomic_DNA"/>
</dbReference>
<gene>
    <name evidence="2" type="ORF">Sdagh_18230</name>
</gene>
<evidence type="ECO:0000256" key="1">
    <source>
        <dbReference type="SAM" id="MobiDB-lite"/>
    </source>
</evidence>
<evidence type="ECO:0000313" key="3">
    <source>
        <dbReference type="Proteomes" id="UP001052655"/>
    </source>
</evidence>
<evidence type="ECO:0000313" key="2">
    <source>
        <dbReference type="EMBL" id="GHI30093.1"/>
    </source>
</evidence>
<reference evidence="2" key="1">
    <citation type="submission" date="2024-05" db="EMBL/GenBank/DDBJ databases">
        <title>Whole genome shotgun sequence of Streptomyces daghestanicus NBRC 12762.</title>
        <authorList>
            <person name="Komaki H."/>
            <person name="Tamura T."/>
        </authorList>
    </citation>
    <scope>NUCLEOTIDE SEQUENCE</scope>
    <source>
        <strain evidence="2">NBRC 12762</strain>
    </source>
</reference>
<feature type="compositionally biased region" description="Basic and acidic residues" evidence="1">
    <location>
        <begin position="1"/>
        <end position="10"/>
    </location>
</feature>
<feature type="compositionally biased region" description="Pro residues" evidence="1">
    <location>
        <begin position="13"/>
        <end position="23"/>
    </location>
</feature>